<dbReference type="CDD" id="cd00093">
    <property type="entry name" value="HTH_XRE"/>
    <property type="match status" value="1"/>
</dbReference>
<dbReference type="PROSITE" id="PS50943">
    <property type="entry name" value="HTH_CROC1"/>
    <property type="match status" value="1"/>
</dbReference>
<sequence length="112" mass="12588">MKNDLKYIGKNIRAARKNKKLTIEILSELVGISESFLGTIERGESSLSIETLISICNALNISSDSIIMNRTEPLPAVADKKDTLLTMLNNASDAELDFLIDYIKFYRSRITF</sequence>
<dbReference type="PANTHER" id="PTHR46797">
    <property type="entry name" value="HTH-TYPE TRANSCRIPTIONAL REGULATOR"/>
    <property type="match status" value="1"/>
</dbReference>
<dbReference type="InterPro" id="IPR001387">
    <property type="entry name" value="Cro/C1-type_HTH"/>
</dbReference>
<feature type="domain" description="HTH cro/C1-type" evidence="2">
    <location>
        <begin position="12"/>
        <end position="66"/>
    </location>
</feature>
<dbReference type="PANTHER" id="PTHR46797:SF1">
    <property type="entry name" value="METHYLPHOSPHONATE SYNTHASE"/>
    <property type="match status" value="1"/>
</dbReference>
<accession>A0A212LY92</accession>
<proteinExistence type="predicted"/>
<dbReference type="AlphaFoldDB" id="A0A212LY92"/>
<dbReference type="GO" id="GO:0003700">
    <property type="term" value="F:DNA-binding transcription factor activity"/>
    <property type="evidence" value="ECO:0007669"/>
    <property type="project" value="TreeGrafter"/>
</dbReference>
<dbReference type="GO" id="GO:0005829">
    <property type="term" value="C:cytosol"/>
    <property type="evidence" value="ECO:0007669"/>
    <property type="project" value="TreeGrafter"/>
</dbReference>
<reference evidence="3" key="1">
    <citation type="submission" date="2016-08" db="EMBL/GenBank/DDBJ databases">
        <authorList>
            <person name="Seilhamer J.J."/>
        </authorList>
    </citation>
    <scope>NUCLEOTIDE SEQUENCE</scope>
    <source>
        <strain evidence="3">86</strain>
    </source>
</reference>
<evidence type="ECO:0000313" key="3">
    <source>
        <dbReference type="EMBL" id="SCM82564.1"/>
    </source>
</evidence>
<dbReference type="Gene3D" id="1.10.260.40">
    <property type="entry name" value="lambda repressor-like DNA-binding domains"/>
    <property type="match status" value="1"/>
</dbReference>
<dbReference type="SMART" id="SM00530">
    <property type="entry name" value="HTH_XRE"/>
    <property type="match status" value="1"/>
</dbReference>
<dbReference type="EMBL" id="FMJE01000005">
    <property type="protein sequence ID" value="SCM82564.1"/>
    <property type="molecule type" value="Genomic_DNA"/>
</dbReference>
<dbReference type="RefSeq" id="WP_288185217.1">
    <property type="nucleotide sequence ID" value="NZ_LT608335.1"/>
</dbReference>
<evidence type="ECO:0000256" key="1">
    <source>
        <dbReference type="ARBA" id="ARBA00023125"/>
    </source>
</evidence>
<gene>
    <name evidence="3" type="ORF">KL86SPO_50335</name>
</gene>
<evidence type="ECO:0000259" key="2">
    <source>
        <dbReference type="PROSITE" id="PS50943"/>
    </source>
</evidence>
<dbReference type="InterPro" id="IPR050807">
    <property type="entry name" value="TransReg_Diox_bact_type"/>
</dbReference>
<dbReference type="Pfam" id="PF01381">
    <property type="entry name" value="HTH_3"/>
    <property type="match status" value="1"/>
</dbReference>
<keyword evidence="1" id="KW-0238">DNA-binding</keyword>
<organism evidence="3">
    <name type="scientific">uncultured Sporomusa sp</name>
    <dbReference type="NCBI Taxonomy" id="307249"/>
    <lineage>
        <taxon>Bacteria</taxon>
        <taxon>Bacillati</taxon>
        <taxon>Bacillota</taxon>
        <taxon>Negativicutes</taxon>
        <taxon>Selenomonadales</taxon>
        <taxon>Sporomusaceae</taxon>
        <taxon>Sporomusa</taxon>
        <taxon>environmental samples</taxon>
    </lineage>
</organism>
<name>A0A212LY92_9FIRM</name>
<dbReference type="SUPFAM" id="SSF47413">
    <property type="entry name" value="lambda repressor-like DNA-binding domains"/>
    <property type="match status" value="1"/>
</dbReference>
<protein>
    <submittedName>
        <fullName evidence="3">Putative transcriptional regulator</fullName>
    </submittedName>
</protein>
<dbReference type="GO" id="GO:0003677">
    <property type="term" value="F:DNA binding"/>
    <property type="evidence" value="ECO:0007669"/>
    <property type="project" value="UniProtKB-KW"/>
</dbReference>
<dbReference type="InterPro" id="IPR010982">
    <property type="entry name" value="Lambda_DNA-bd_dom_sf"/>
</dbReference>